<proteinExistence type="predicted"/>
<protein>
    <recommendedName>
        <fullName evidence="4">SD-repeat containing protein B domain-containing protein</fullName>
    </recommendedName>
</protein>
<dbReference type="SUPFAM" id="SSF117074">
    <property type="entry name" value="Hypothetical protein PA1324"/>
    <property type="match status" value="1"/>
</dbReference>
<keyword evidence="1" id="KW-0732">Signal</keyword>
<dbReference type="Gene3D" id="2.60.40.10">
    <property type="entry name" value="Immunoglobulins"/>
    <property type="match status" value="1"/>
</dbReference>
<organism evidence="2 3">
    <name type="scientific">Thiothrix lacustris</name>
    <dbReference type="NCBI Taxonomy" id="525917"/>
    <lineage>
        <taxon>Bacteria</taxon>
        <taxon>Pseudomonadati</taxon>
        <taxon>Pseudomonadota</taxon>
        <taxon>Gammaproteobacteria</taxon>
        <taxon>Thiotrichales</taxon>
        <taxon>Thiotrichaceae</taxon>
        <taxon>Thiothrix</taxon>
    </lineage>
</organism>
<dbReference type="InterPro" id="IPR013783">
    <property type="entry name" value="Ig-like_fold"/>
</dbReference>
<evidence type="ECO:0008006" key="4">
    <source>
        <dbReference type="Google" id="ProtNLM"/>
    </source>
</evidence>
<feature type="non-terminal residue" evidence="2">
    <location>
        <position position="225"/>
    </location>
</feature>
<feature type="chain" id="PRO_5012237307" description="SD-repeat containing protein B domain-containing protein" evidence="1">
    <location>
        <begin position="28"/>
        <end position="225"/>
    </location>
</feature>
<sequence>MHKKLLLSSWQLVGAGILLLSSTAVLADISGKAFRDFNANGTFDTGASFNEVGAAGVTVKAFAAADPASTPSATATSGADGTYTLTGLTGGADYRLEYSWAESWLKPGAADGTSVQFVKDGAMLILPSITQRITAKQIRRWLLHFISMATLMRVARQVPLRHGCWWITPAVEIIPVLARPWRRLPKQVPCGEKRTSVQLRRYSVPPSCAAIRGWARSARQLLQVE</sequence>
<evidence type="ECO:0000313" key="3">
    <source>
        <dbReference type="Proteomes" id="UP000192491"/>
    </source>
</evidence>
<dbReference type="AlphaFoldDB" id="A0A1Y1QDK1"/>
<feature type="signal peptide" evidence="1">
    <location>
        <begin position="1"/>
        <end position="27"/>
    </location>
</feature>
<gene>
    <name evidence="2" type="ORF">BWK73_41060</name>
</gene>
<dbReference type="EMBL" id="MTEJ01000443">
    <property type="protein sequence ID" value="OQX02947.1"/>
    <property type="molecule type" value="Genomic_DNA"/>
</dbReference>
<evidence type="ECO:0000313" key="2">
    <source>
        <dbReference type="EMBL" id="OQX02947.1"/>
    </source>
</evidence>
<evidence type="ECO:0000256" key="1">
    <source>
        <dbReference type="SAM" id="SignalP"/>
    </source>
</evidence>
<accession>A0A1Y1QDK1</accession>
<name>A0A1Y1QDK1_9GAMM</name>
<dbReference type="Proteomes" id="UP000192491">
    <property type="component" value="Unassembled WGS sequence"/>
</dbReference>
<reference evidence="2 3" key="1">
    <citation type="submission" date="2017-01" db="EMBL/GenBank/DDBJ databases">
        <title>Novel large sulfur bacteria in the metagenomes of groundwater-fed chemosynthetic microbial mats in the Lake Huron basin.</title>
        <authorList>
            <person name="Sharrar A.M."/>
            <person name="Flood B.E."/>
            <person name="Bailey J.V."/>
            <person name="Jones D.S."/>
            <person name="Biddanda B."/>
            <person name="Ruberg S.A."/>
            <person name="Marcus D.N."/>
            <person name="Dick G.J."/>
        </authorList>
    </citation>
    <scope>NUCLEOTIDE SEQUENCE [LARGE SCALE GENOMIC DNA]</scope>
    <source>
        <strain evidence="2">A8</strain>
    </source>
</reference>
<comment type="caution">
    <text evidence="2">The sequence shown here is derived from an EMBL/GenBank/DDBJ whole genome shotgun (WGS) entry which is preliminary data.</text>
</comment>